<dbReference type="NCBIfam" id="TIGR01449">
    <property type="entry name" value="PGP_bact"/>
    <property type="match status" value="1"/>
</dbReference>
<dbReference type="PANTHER" id="PTHR43434:SF23">
    <property type="entry name" value="PHOSPHOGLYCOLATE PHOSPHATASE"/>
    <property type="match status" value="1"/>
</dbReference>
<reference evidence="11" key="1">
    <citation type="journal article" date="2011" name="Stand. Genomic Sci.">
        <title>Genome sequence of the filamentous, gliding Thiothrix nivea neotype strain (JP2(T)).</title>
        <authorList>
            <person name="Lapidus A."/>
            <person name="Nolan M."/>
            <person name="Lucas S."/>
            <person name="Glavina Del Rio T."/>
            <person name="Tice H."/>
            <person name="Cheng J.F."/>
            <person name="Tapia R."/>
            <person name="Han C."/>
            <person name="Goodwin L."/>
            <person name="Pitluck S."/>
            <person name="Liolios K."/>
            <person name="Pagani I."/>
            <person name="Ivanova N."/>
            <person name="Huntemann M."/>
            <person name="Mavromatis K."/>
            <person name="Mikhailova N."/>
            <person name="Pati A."/>
            <person name="Chen A."/>
            <person name="Palaniappan K."/>
            <person name="Land M."/>
            <person name="Brambilla E.M."/>
            <person name="Rohde M."/>
            <person name="Abt B."/>
            <person name="Verbarg S."/>
            <person name="Goker M."/>
            <person name="Bristow J."/>
            <person name="Eisen J.A."/>
            <person name="Markowitz V."/>
            <person name="Hugenholtz P."/>
            <person name="Kyrpides N.C."/>
            <person name="Klenk H.P."/>
            <person name="Woyke T."/>
        </authorList>
    </citation>
    <scope>NUCLEOTIDE SEQUENCE [LARGE SCALE GENOMIC DNA]</scope>
    <source>
        <strain evidence="11">ATCC 35100 / DSM 5205 / JP2</strain>
    </source>
</reference>
<dbReference type="SUPFAM" id="SSF56784">
    <property type="entry name" value="HAD-like"/>
    <property type="match status" value="1"/>
</dbReference>
<name>A0A656HBC5_THINJ</name>
<evidence type="ECO:0000256" key="4">
    <source>
        <dbReference type="ARBA" id="ARBA00006171"/>
    </source>
</evidence>
<dbReference type="NCBIfam" id="TIGR01549">
    <property type="entry name" value="HAD-SF-IA-v1"/>
    <property type="match status" value="1"/>
</dbReference>
<accession>A0A656HBC5</accession>
<dbReference type="NCBIfam" id="TIGR01509">
    <property type="entry name" value="HAD-SF-IA-v3"/>
    <property type="match status" value="1"/>
</dbReference>
<keyword evidence="9" id="KW-0119">Carbohydrate metabolism</keyword>
<evidence type="ECO:0000256" key="5">
    <source>
        <dbReference type="ARBA" id="ARBA00013078"/>
    </source>
</evidence>
<dbReference type="InterPro" id="IPR006439">
    <property type="entry name" value="HAD-SF_hydro_IA"/>
</dbReference>
<protein>
    <recommendedName>
        <fullName evidence="5">phosphoglycolate phosphatase</fullName>
        <ecNumber evidence="5">3.1.3.18</ecNumber>
    </recommendedName>
</protein>
<comment type="cofactor">
    <cofactor evidence="2">
        <name>Mg(2+)</name>
        <dbReference type="ChEBI" id="CHEBI:18420"/>
    </cofactor>
</comment>
<dbReference type="InterPro" id="IPR023214">
    <property type="entry name" value="HAD_sf"/>
</dbReference>
<evidence type="ECO:0000256" key="1">
    <source>
        <dbReference type="ARBA" id="ARBA00000830"/>
    </source>
</evidence>
<keyword evidence="8" id="KW-0460">Magnesium</keyword>
<dbReference type="OrthoDB" id="9776368at2"/>
<evidence type="ECO:0000256" key="7">
    <source>
        <dbReference type="ARBA" id="ARBA00022801"/>
    </source>
</evidence>
<evidence type="ECO:0000256" key="9">
    <source>
        <dbReference type="ARBA" id="ARBA00023277"/>
    </source>
</evidence>
<proteinExistence type="inferred from homology"/>
<gene>
    <name evidence="10" type="ORF">Thini_1023</name>
</gene>
<dbReference type="GO" id="GO:0005829">
    <property type="term" value="C:cytosol"/>
    <property type="evidence" value="ECO:0007669"/>
    <property type="project" value="TreeGrafter"/>
</dbReference>
<organism evidence="10 11">
    <name type="scientific">Thiothrix nivea (strain ATCC 35100 / DSM 5205 / JP2)</name>
    <dbReference type="NCBI Taxonomy" id="870187"/>
    <lineage>
        <taxon>Bacteria</taxon>
        <taxon>Pseudomonadati</taxon>
        <taxon>Pseudomonadota</taxon>
        <taxon>Gammaproteobacteria</taxon>
        <taxon>Thiotrichales</taxon>
        <taxon>Thiotrichaceae</taxon>
        <taxon>Thiothrix</taxon>
    </lineage>
</organism>
<dbReference type="Gene3D" id="3.40.50.1000">
    <property type="entry name" value="HAD superfamily/HAD-like"/>
    <property type="match status" value="1"/>
</dbReference>
<dbReference type="EMBL" id="JH651384">
    <property type="protein sequence ID" value="EIJ33647.1"/>
    <property type="molecule type" value="Genomic_DNA"/>
</dbReference>
<comment type="similarity">
    <text evidence="4">Belongs to the HAD-like hydrolase superfamily. CbbY/CbbZ/Gph/YieH family.</text>
</comment>
<dbReference type="AlphaFoldDB" id="A0A656HBC5"/>
<evidence type="ECO:0000256" key="3">
    <source>
        <dbReference type="ARBA" id="ARBA00004818"/>
    </source>
</evidence>
<dbReference type="SFLD" id="SFLDG01135">
    <property type="entry name" value="C1.5.6:_HAD__Beta-PGM__Phospha"/>
    <property type="match status" value="1"/>
</dbReference>
<evidence type="ECO:0000256" key="6">
    <source>
        <dbReference type="ARBA" id="ARBA00022723"/>
    </source>
</evidence>
<comment type="pathway">
    <text evidence="3">Organic acid metabolism; glycolate biosynthesis; glycolate from 2-phosphoglycolate: step 1/1.</text>
</comment>
<keyword evidence="11" id="KW-1185">Reference proteome</keyword>
<dbReference type="PRINTS" id="PR00413">
    <property type="entry name" value="HADHALOGNASE"/>
</dbReference>
<evidence type="ECO:0000313" key="11">
    <source>
        <dbReference type="Proteomes" id="UP000005317"/>
    </source>
</evidence>
<dbReference type="GO" id="GO:0008967">
    <property type="term" value="F:phosphoglycolate phosphatase activity"/>
    <property type="evidence" value="ECO:0007669"/>
    <property type="project" value="UniProtKB-EC"/>
</dbReference>
<dbReference type="SFLD" id="SFLDS00003">
    <property type="entry name" value="Haloacid_Dehalogenase"/>
    <property type="match status" value="1"/>
</dbReference>
<sequence length="223" mass="24069">MPTSSFSPIKCILFDLDGTLLDTAPDLVAALNAVLVAEGRAMCTLEQARHTVSHGSPAMLEFAFGTDQSAADLQRRRSQFLDYYTRNISRHTTLFDAMPDVLATLEASGIPWGVVTNKPEYLTFPLLDALNLRARAGSIIGGDTLEVAKPHPQPLLVAAQQCGVLPGHCLYIGDAERDIIAGRSAGMKTLVAEWGYLDPGDVHLGWQADAVIASPADILRWLD</sequence>
<dbReference type="Gene3D" id="1.10.150.240">
    <property type="entry name" value="Putative phosphatase, domain 2"/>
    <property type="match status" value="1"/>
</dbReference>
<evidence type="ECO:0000313" key="10">
    <source>
        <dbReference type="EMBL" id="EIJ33647.1"/>
    </source>
</evidence>
<keyword evidence="6" id="KW-0479">Metal-binding</keyword>
<dbReference type="Pfam" id="PF13419">
    <property type="entry name" value="HAD_2"/>
    <property type="match status" value="1"/>
</dbReference>
<dbReference type="SFLD" id="SFLDG01129">
    <property type="entry name" value="C1.5:_HAD__Beta-PGM__Phosphata"/>
    <property type="match status" value="1"/>
</dbReference>
<dbReference type="InterPro" id="IPR050155">
    <property type="entry name" value="HAD-like_hydrolase_sf"/>
</dbReference>
<dbReference type="Proteomes" id="UP000005317">
    <property type="component" value="Unassembled WGS sequence"/>
</dbReference>
<dbReference type="InterPro" id="IPR041492">
    <property type="entry name" value="HAD_2"/>
</dbReference>
<dbReference type="InterPro" id="IPR023198">
    <property type="entry name" value="PGP-like_dom2"/>
</dbReference>
<dbReference type="GO" id="GO:0046872">
    <property type="term" value="F:metal ion binding"/>
    <property type="evidence" value="ECO:0007669"/>
    <property type="project" value="UniProtKB-KW"/>
</dbReference>
<dbReference type="GO" id="GO:0005975">
    <property type="term" value="P:carbohydrate metabolic process"/>
    <property type="evidence" value="ECO:0007669"/>
    <property type="project" value="InterPro"/>
</dbReference>
<dbReference type="InterPro" id="IPR037512">
    <property type="entry name" value="PGPase_prok"/>
</dbReference>
<keyword evidence="7" id="KW-0378">Hydrolase</keyword>
<dbReference type="InterPro" id="IPR036412">
    <property type="entry name" value="HAD-like_sf"/>
</dbReference>
<dbReference type="GO" id="GO:0006281">
    <property type="term" value="P:DNA repair"/>
    <property type="evidence" value="ECO:0007669"/>
    <property type="project" value="TreeGrafter"/>
</dbReference>
<comment type="catalytic activity">
    <reaction evidence="1">
        <text>2-phosphoglycolate + H2O = glycolate + phosphate</text>
        <dbReference type="Rhea" id="RHEA:14369"/>
        <dbReference type="ChEBI" id="CHEBI:15377"/>
        <dbReference type="ChEBI" id="CHEBI:29805"/>
        <dbReference type="ChEBI" id="CHEBI:43474"/>
        <dbReference type="ChEBI" id="CHEBI:58033"/>
        <dbReference type="EC" id="3.1.3.18"/>
    </reaction>
</comment>
<dbReference type="PANTHER" id="PTHR43434">
    <property type="entry name" value="PHOSPHOGLYCOLATE PHOSPHATASE"/>
    <property type="match status" value="1"/>
</dbReference>
<evidence type="ECO:0000256" key="2">
    <source>
        <dbReference type="ARBA" id="ARBA00001946"/>
    </source>
</evidence>
<dbReference type="RefSeq" id="WP_002707596.1">
    <property type="nucleotide sequence ID" value="NZ_JH651384.1"/>
</dbReference>
<evidence type="ECO:0000256" key="8">
    <source>
        <dbReference type="ARBA" id="ARBA00022842"/>
    </source>
</evidence>
<dbReference type="EC" id="3.1.3.18" evidence="5"/>